<name>A0A7S4R148_9DINO</name>
<sequence length="228" mass="24185">MGSSLSVDECTSADNQRVKDCCHLEGETPIEIRIAYQQPKPVPRVPALEPGPSAAAALHASSALSSRPPRRHQDFQQQQQQQQQHTHSSDAEKPPMPRGAERLRLPPPAGSARGGPRSPGSQASTGDFDAETFAAPPDSERSEADRTPGRMLQPAALHVLQQQQQAVLDAGCDFFPEIVRISARMGQRGGGTSPGTAQVGGGLPPAPSTPDWATRPAAFRSPEPVAPF</sequence>
<feature type="compositionally biased region" description="Gly residues" evidence="1">
    <location>
        <begin position="187"/>
        <end position="203"/>
    </location>
</feature>
<feature type="compositionally biased region" description="Low complexity" evidence="1">
    <location>
        <begin position="110"/>
        <end position="121"/>
    </location>
</feature>
<evidence type="ECO:0000313" key="2">
    <source>
        <dbReference type="EMBL" id="CAE4597813.1"/>
    </source>
</evidence>
<feature type="region of interest" description="Disordered" evidence="1">
    <location>
        <begin position="185"/>
        <end position="228"/>
    </location>
</feature>
<evidence type="ECO:0000256" key="1">
    <source>
        <dbReference type="SAM" id="MobiDB-lite"/>
    </source>
</evidence>
<feature type="compositionally biased region" description="Basic and acidic residues" evidence="1">
    <location>
        <begin position="138"/>
        <end position="148"/>
    </location>
</feature>
<accession>A0A7S4R148</accession>
<reference evidence="2" key="1">
    <citation type="submission" date="2021-01" db="EMBL/GenBank/DDBJ databases">
        <authorList>
            <person name="Corre E."/>
            <person name="Pelletier E."/>
            <person name="Niang G."/>
            <person name="Scheremetjew M."/>
            <person name="Finn R."/>
            <person name="Kale V."/>
            <person name="Holt S."/>
            <person name="Cochrane G."/>
            <person name="Meng A."/>
            <person name="Brown T."/>
            <person name="Cohen L."/>
        </authorList>
    </citation>
    <scope>NUCLEOTIDE SEQUENCE</scope>
    <source>
        <strain evidence="2">CCMP3105</strain>
    </source>
</reference>
<proteinExistence type="predicted"/>
<gene>
    <name evidence="2" type="ORF">AMON00008_LOCUS27531</name>
</gene>
<feature type="compositionally biased region" description="Basic and acidic residues" evidence="1">
    <location>
        <begin position="87"/>
        <end position="104"/>
    </location>
</feature>
<protein>
    <submittedName>
        <fullName evidence="2">Uncharacterized protein</fullName>
    </submittedName>
</protein>
<feature type="compositionally biased region" description="Low complexity" evidence="1">
    <location>
        <begin position="52"/>
        <end position="67"/>
    </location>
</feature>
<dbReference type="AlphaFoldDB" id="A0A7S4R148"/>
<organism evidence="2">
    <name type="scientific">Alexandrium monilatum</name>
    <dbReference type="NCBI Taxonomy" id="311494"/>
    <lineage>
        <taxon>Eukaryota</taxon>
        <taxon>Sar</taxon>
        <taxon>Alveolata</taxon>
        <taxon>Dinophyceae</taxon>
        <taxon>Gonyaulacales</taxon>
        <taxon>Pyrocystaceae</taxon>
        <taxon>Alexandrium</taxon>
    </lineage>
</organism>
<feature type="region of interest" description="Disordered" evidence="1">
    <location>
        <begin position="42"/>
        <end position="150"/>
    </location>
</feature>
<dbReference type="EMBL" id="HBNR01039747">
    <property type="protein sequence ID" value="CAE4597813.1"/>
    <property type="molecule type" value="Transcribed_RNA"/>
</dbReference>